<feature type="compositionally biased region" description="Basic and acidic residues" evidence="1">
    <location>
        <begin position="787"/>
        <end position="800"/>
    </location>
</feature>
<dbReference type="InterPro" id="IPR048379">
    <property type="entry name" value="Rad26-like_C"/>
</dbReference>
<dbReference type="EMBL" id="MU004236">
    <property type="protein sequence ID" value="KAF2668279.1"/>
    <property type="molecule type" value="Genomic_DNA"/>
</dbReference>
<gene>
    <name evidence="4" type="ORF">BT63DRAFT_425609</name>
</gene>
<feature type="domain" description="Rad26-like helical repeats" evidence="2">
    <location>
        <begin position="476"/>
        <end position="690"/>
    </location>
</feature>
<evidence type="ECO:0000313" key="5">
    <source>
        <dbReference type="Proteomes" id="UP000799302"/>
    </source>
</evidence>
<evidence type="ECO:0000259" key="2">
    <source>
        <dbReference type="Pfam" id="PF12331"/>
    </source>
</evidence>
<evidence type="ECO:0008006" key="6">
    <source>
        <dbReference type="Google" id="ProtNLM"/>
    </source>
</evidence>
<evidence type="ECO:0000259" key="3">
    <source>
        <dbReference type="Pfam" id="PF21046"/>
    </source>
</evidence>
<feature type="region of interest" description="Disordered" evidence="1">
    <location>
        <begin position="760"/>
        <end position="800"/>
    </location>
</feature>
<dbReference type="OrthoDB" id="5245063at2759"/>
<sequence length="800" mass="89601">MAENDSADDFDDEFDDDVLENLPPSTIQALENNIPQIRPPVLSRPNLSTTRKPPPAYPTFEPSDIQEEVINLDDYSRTGARPTYANLKYQPHAVQRPSPNPPQLAHRGSRHSSTPQPVPRQSQDLTQSNSLQAQIQRLQRENALLKQRADADLAKAQSKTGEVAILRQRIEKSAYEYEHKLQSIQQAHNESAARQKAQLEVHQKAREQAETDRRFLEHDIALESNKNRQTLKRPEPKSKPGSFGDNPFSPRKSLDVSFGDGFDDDQVPPSPSTHRVRQQRPKLHDDQDSFPLPVSPIKSRTGSKTGTPSRRAEKKRKRADQSPTGHRAMLLDNRLLDASPVQLFSPDHELEEYADHTFQVSIADHESDSVRSLLDYKISATGERFMDVMGKLYLPSMPSINLSTFILDKWSLSAIAGEDPTMRLCRIICKLWDQSIQEKYYNVIGPIIDILHFMTSKNGFSYARKLVSSILPPAMASVNVVAFPLASEKNESEIDEGLEDHENINTKACLNLLLSVAQSCQGSNEDVANFWSTMTLHWTLVLLYPTQPIHHHLSMCALLRTSALDDSFGPIFQSSEFDSVADQESLEQYLLDRLTSLLCLDPLESKLDRNLNLFDTLRFRIGVFKTIQAICSPPRNGVSVAKHPTAIGRIIQFLNSSIELLYTPQGLQPVAHNLVLECIKSGTRLLYIIVTTHSESIDLREKLKAVEGGDHMHLIALSRIAFCESIVLERGIEPAVGDAAHSLLDEFLSPIEGEQLLKMFPSSDGTAGHDRATHTGAEDETPEDVLETERALDGDHMDVS</sequence>
<feature type="compositionally biased region" description="Basic and acidic residues" evidence="1">
    <location>
        <begin position="191"/>
        <end position="221"/>
    </location>
</feature>
<feature type="region of interest" description="Disordered" evidence="1">
    <location>
        <begin position="1"/>
        <end position="130"/>
    </location>
</feature>
<accession>A0A6A6U7P9</accession>
<feature type="compositionally biased region" description="Acidic residues" evidence="1">
    <location>
        <begin position="1"/>
        <end position="19"/>
    </location>
</feature>
<reference evidence="4" key="1">
    <citation type="journal article" date="2020" name="Stud. Mycol.">
        <title>101 Dothideomycetes genomes: a test case for predicting lifestyles and emergence of pathogens.</title>
        <authorList>
            <person name="Haridas S."/>
            <person name="Albert R."/>
            <person name="Binder M."/>
            <person name="Bloem J."/>
            <person name="Labutti K."/>
            <person name="Salamov A."/>
            <person name="Andreopoulos B."/>
            <person name="Baker S."/>
            <person name="Barry K."/>
            <person name="Bills G."/>
            <person name="Bluhm B."/>
            <person name="Cannon C."/>
            <person name="Castanera R."/>
            <person name="Culley D."/>
            <person name="Daum C."/>
            <person name="Ezra D."/>
            <person name="Gonzalez J."/>
            <person name="Henrissat B."/>
            <person name="Kuo A."/>
            <person name="Liang C."/>
            <person name="Lipzen A."/>
            <person name="Lutzoni F."/>
            <person name="Magnuson J."/>
            <person name="Mondo S."/>
            <person name="Nolan M."/>
            <person name="Ohm R."/>
            <person name="Pangilinan J."/>
            <person name="Park H.-J."/>
            <person name="Ramirez L."/>
            <person name="Alfaro M."/>
            <person name="Sun H."/>
            <person name="Tritt A."/>
            <person name="Yoshinaga Y."/>
            <person name="Zwiers L.-H."/>
            <person name="Turgeon B."/>
            <person name="Goodwin S."/>
            <person name="Spatafora J."/>
            <person name="Crous P."/>
            <person name="Grigoriev I."/>
        </authorList>
    </citation>
    <scope>NUCLEOTIDE SEQUENCE</scope>
    <source>
        <strain evidence="4">CBS 115976</strain>
    </source>
</reference>
<protein>
    <recommendedName>
        <fullName evidence="6">DNA repair protein Rad26</fullName>
    </recommendedName>
</protein>
<feature type="region of interest" description="Disordered" evidence="1">
    <location>
        <begin position="186"/>
        <end position="328"/>
    </location>
</feature>
<feature type="compositionally biased region" description="Polar residues" evidence="1">
    <location>
        <begin position="298"/>
        <end position="308"/>
    </location>
</feature>
<dbReference type="AlphaFoldDB" id="A0A6A6U7P9"/>
<evidence type="ECO:0000313" key="4">
    <source>
        <dbReference type="EMBL" id="KAF2668279.1"/>
    </source>
</evidence>
<name>A0A6A6U7P9_9PEZI</name>
<keyword evidence="5" id="KW-1185">Reference proteome</keyword>
<dbReference type="Pfam" id="PF21046">
    <property type="entry name" value="Rad26-like_C"/>
    <property type="match status" value="1"/>
</dbReference>
<feature type="compositionally biased region" description="Polar residues" evidence="1">
    <location>
        <begin position="23"/>
        <end position="35"/>
    </location>
</feature>
<dbReference type="Proteomes" id="UP000799302">
    <property type="component" value="Unassembled WGS sequence"/>
</dbReference>
<feature type="compositionally biased region" description="Polar residues" evidence="1">
    <location>
        <begin position="111"/>
        <end position="130"/>
    </location>
</feature>
<dbReference type="InterPro" id="IPR022093">
    <property type="entry name" value="Rad26-like_helical"/>
</dbReference>
<proteinExistence type="predicted"/>
<organism evidence="4 5">
    <name type="scientific">Microthyrium microscopicum</name>
    <dbReference type="NCBI Taxonomy" id="703497"/>
    <lineage>
        <taxon>Eukaryota</taxon>
        <taxon>Fungi</taxon>
        <taxon>Dikarya</taxon>
        <taxon>Ascomycota</taxon>
        <taxon>Pezizomycotina</taxon>
        <taxon>Dothideomycetes</taxon>
        <taxon>Dothideomycetes incertae sedis</taxon>
        <taxon>Microthyriales</taxon>
        <taxon>Microthyriaceae</taxon>
        <taxon>Microthyrium</taxon>
    </lineage>
</organism>
<feature type="compositionally biased region" description="Basic and acidic residues" evidence="1">
    <location>
        <begin position="767"/>
        <end position="777"/>
    </location>
</feature>
<dbReference type="Pfam" id="PF12331">
    <property type="entry name" value="Rad26-like_helical_rpts"/>
    <property type="match status" value="1"/>
</dbReference>
<evidence type="ECO:0000256" key="1">
    <source>
        <dbReference type="SAM" id="MobiDB-lite"/>
    </source>
</evidence>
<feature type="domain" description="Rad26-like C-terminal" evidence="3">
    <location>
        <begin position="697"/>
        <end position="760"/>
    </location>
</feature>